<dbReference type="InterPro" id="IPR042099">
    <property type="entry name" value="ANL_N_sf"/>
</dbReference>
<dbReference type="Proteomes" id="UP000521748">
    <property type="component" value="Unassembled WGS sequence"/>
</dbReference>
<dbReference type="Gene3D" id="3.40.50.12780">
    <property type="entry name" value="N-terminal domain of ligase-like"/>
    <property type="match status" value="1"/>
</dbReference>
<dbReference type="CDD" id="cd05936">
    <property type="entry name" value="FC-FACS_FadD_like"/>
    <property type="match status" value="1"/>
</dbReference>
<dbReference type="PANTHER" id="PTHR43767">
    <property type="entry name" value="LONG-CHAIN-FATTY-ACID--COA LIGASE"/>
    <property type="match status" value="1"/>
</dbReference>
<dbReference type="GO" id="GO:0004467">
    <property type="term" value="F:long-chain fatty acid-CoA ligase activity"/>
    <property type="evidence" value="ECO:0007669"/>
    <property type="project" value="UniProtKB-EC"/>
</dbReference>
<dbReference type="Pfam" id="PF13193">
    <property type="entry name" value="AMP-binding_C"/>
    <property type="match status" value="1"/>
</dbReference>
<dbReference type="InterPro" id="IPR025110">
    <property type="entry name" value="AMP-bd_C"/>
</dbReference>
<evidence type="ECO:0000259" key="2">
    <source>
        <dbReference type="Pfam" id="PF13193"/>
    </source>
</evidence>
<protein>
    <submittedName>
        <fullName evidence="3">Long-chain acyl-CoA synthetase</fullName>
        <ecNumber evidence="3">6.2.1.3</ecNumber>
    </submittedName>
</protein>
<organism evidence="3 4">
    <name type="scientific">Psychromicrobium silvestre</name>
    <dbReference type="NCBI Taxonomy" id="1645614"/>
    <lineage>
        <taxon>Bacteria</taxon>
        <taxon>Bacillati</taxon>
        <taxon>Actinomycetota</taxon>
        <taxon>Actinomycetes</taxon>
        <taxon>Micrococcales</taxon>
        <taxon>Micrococcaceae</taxon>
        <taxon>Psychromicrobium</taxon>
    </lineage>
</organism>
<evidence type="ECO:0000259" key="1">
    <source>
        <dbReference type="Pfam" id="PF00501"/>
    </source>
</evidence>
<proteinExistence type="predicted"/>
<sequence>MPNVASILSNSAARQPEATAIKLDEIELSYAALDGLSAKVAGLLAKRGVKPGERVALISPNLPQMPVIYYGILRYGAVVVPLNPLLKAREVEYHLRNSEASLAFAWEGVLDQVTPGAEAAGTAVVPLDAELLPLLAGTDPISELAEVEPDDTAVILYTSGTTGRPKGAELTHANLLGNAELSRDLFDMGLGDVLFGGLPFFHIFGQTCALNAAITAGAMVTLLPKFDPVKALEIIQRDKVTIFMGVPTMHIATLRTPDKQNYDLSSLKVAVSGGAPLPVEVLHEFESTFGATMLEGYGLSETSPVVAFNQRDGIRKAGSIGTVVRGAQLRVSDDAGHEVPRGEVGELAVAGPYVMKGYWRNPEATETAIRDGWFYTGDLAKQDEDGVFFIVDRKKDMILRGGYNVYPREVEEVLYEHPAVAEAAVKGRPDEVHGEEVIAVVSLKPGFAGTAELSAEIRDFVKDRIAAYKYPREVHIVDALPKGPTGKILKREISV</sequence>
<dbReference type="InterPro" id="IPR045851">
    <property type="entry name" value="AMP-bd_C_sf"/>
</dbReference>
<dbReference type="EMBL" id="JACBYQ010000001">
    <property type="protein sequence ID" value="NYE93793.1"/>
    <property type="molecule type" value="Genomic_DNA"/>
</dbReference>
<gene>
    <name evidence="3" type="ORF">FHU41_000014</name>
</gene>
<evidence type="ECO:0000313" key="3">
    <source>
        <dbReference type="EMBL" id="NYE93793.1"/>
    </source>
</evidence>
<dbReference type="InterPro" id="IPR000873">
    <property type="entry name" value="AMP-dep_synth/lig_dom"/>
</dbReference>
<dbReference type="Pfam" id="PF00501">
    <property type="entry name" value="AMP-binding"/>
    <property type="match status" value="1"/>
</dbReference>
<dbReference type="PROSITE" id="PS00455">
    <property type="entry name" value="AMP_BINDING"/>
    <property type="match status" value="1"/>
</dbReference>
<dbReference type="RefSeq" id="WP_179387656.1">
    <property type="nucleotide sequence ID" value="NZ_JACBYQ010000001.1"/>
</dbReference>
<dbReference type="AlphaFoldDB" id="A0A7Y9LQL9"/>
<dbReference type="EC" id="6.2.1.3" evidence="3"/>
<dbReference type="SUPFAM" id="SSF56801">
    <property type="entry name" value="Acetyl-CoA synthetase-like"/>
    <property type="match status" value="1"/>
</dbReference>
<accession>A0A7Y9LQL9</accession>
<feature type="domain" description="AMP-dependent synthetase/ligase" evidence="1">
    <location>
        <begin position="10"/>
        <end position="359"/>
    </location>
</feature>
<dbReference type="InterPro" id="IPR050237">
    <property type="entry name" value="ATP-dep_AMP-bd_enzyme"/>
</dbReference>
<dbReference type="Gene3D" id="3.30.300.30">
    <property type="match status" value="1"/>
</dbReference>
<name>A0A7Y9LQL9_9MICC</name>
<evidence type="ECO:0000313" key="4">
    <source>
        <dbReference type="Proteomes" id="UP000521748"/>
    </source>
</evidence>
<keyword evidence="4" id="KW-1185">Reference proteome</keyword>
<feature type="domain" description="AMP-binding enzyme C-terminal" evidence="2">
    <location>
        <begin position="409"/>
        <end position="487"/>
    </location>
</feature>
<dbReference type="InterPro" id="IPR020845">
    <property type="entry name" value="AMP-binding_CS"/>
</dbReference>
<comment type="caution">
    <text evidence="3">The sequence shown here is derived from an EMBL/GenBank/DDBJ whole genome shotgun (WGS) entry which is preliminary data.</text>
</comment>
<reference evidence="3 4" key="1">
    <citation type="submission" date="2020-07" db="EMBL/GenBank/DDBJ databases">
        <title>Sequencing the genomes of 1000 actinobacteria strains.</title>
        <authorList>
            <person name="Klenk H.-P."/>
        </authorList>
    </citation>
    <scope>NUCLEOTIDE SEQUENCE [LARGE SCALE GENOMIC DNA]</scope>
    <source>
        <strain evidence="3 4">DSM 102047</strain>
    </source>
</reference>
<dbReference type="PANTHER" id="PTHR43767:SF12">
    <property type="entry name" value="AMP-DEPENDENT SYNTHETASE AND LIGASE"/>
    <property type="match status" value="1"/>
</dbReference>
<keyword evidence="3" id="KW-0436">Ligase</keyword>